<sequence length="106" mass="11578">MVFDSEGSFPMSTLNRDAANIGVSDADMRVCFQTGECEVPQEFEQSMTKAFNQMPYMASKQTMTVVDGDSEYEEPINWAAQWIDADLEGNFPVTGGGGAAAEEFSI</sequence>
<comment type="caution">
    <text evidence="1">The sequence shown here is derived from an EMBL/GenBank/DDBJ whole genome shotgun (WGS) entry which is preliminary data.</text>
</comment>
<reference evidence="1" key="1">
    <citation type="submission" date="2021-02" db="EMBL/GenBank/DDBJ databases">
        <title>First Annotated Genome of the Yellow-green Alga Tribonema minus.</title>
        <authorList>
            <person name="Mahan K.M."/>
        </authorList>
    </citation>
    <scope>NUCLEOTIDE SEQUENCE</scope>
    <source>
        <strain evidence="1">UTEX B ZZ1240</strain>
    </source>
</reference>
<accession>A0A835ZCU1</accession>
<dbReference type="Proteomes" id="UP000664859">
    <property type="component" value="Unassembled WGS sequence"/>
</dbReference>
<organism evidence="1 2">
    <name type="scientific">Tribonema minus</name>
    <dbReference type="NCBI Taxonomy" id="303371"/>
    <lineage>
        <taxon>Eukaryota</taxon>
        <taxon>Sar</taxon>
        <taxon>Stramenopiles</taxon>
        <taxon>Ochrophyta</taxon>
        <taxon>PX clade</taxon>
        <taxon>Xanthophyceae</taxon>
        <taxon>Tribonematales</taxon>
        <taxon>Tribonemataceae</taxon>
        <taxon>Tribonema</taxon>
    </lineage>
</organism>
<dbReference type="AlphaFoldDB" id="A0A835ZCU1"/>
<name>A0A835ZCU1_9STRA</name>
<keyword evidence="2" id="KW-1185">Reference proteome</keyword>
<protein>
    <submittedName>
        <fullName evidence="1">Uncharacterized protein</fullName>
    </submittedName>
</protein>
<evidence type="ECO:0000313" key="1">
    <source>
        <dbReference type="EMBL" id="KAG5190651.1"/>
    </source>
</evidence>
<proteinExistence type="predicted"/>
<dbReference type="EMBL" id="JAFCMP010000031">
    <property type="protein sequence ID" value="KAG5190651.1"/>
    <property type="molecule type" value="Genomic_DNA"/>
</dbReference>
<evidence type="ECO:0000313" key="2">
    <source>
        <dbReference type="Proteomes" id="UP000664859"/>
    </source>
</evidence>
<gene>
    <name evidence="1" type="ORF">JKP88DRAFT_352637</name>
</gene>